<dbReference type="InterPro" id="IPR027417">
    <property type="entry name" value="P-loop_NTPase"/>
</dbReference>
<dbReference type="PANTHER" id="PTHR30121">
    <property type="entry name" value="UNCHARACTERIZED PROTEIN YJGR-RELATED"/>
    <property type="match status" value="1"/>
</dbReference>
<feature type="transmembrane region" description="Helical" evidence="1">
    <location>
        <begin position="40"/>
        <end position="70"/>
    </location>
</feature>
<evidence type="ECO:0000259" key="2">
    <source>
        <dbReference type="Pfam" id="PF12696"/>
    </source>
</evidence>
<evidence type="ECO:0000256" key="1">
    <source>
        <dbReference type="SAM" id="Phobius"/>
    </source>
</evidence>
<gene>
    <name evidence="3" type="ORF">D9F05_09830</name>
</gene>
<evidence type="ECO:0000313" key="3">
    <source>
        <dbReference type="EMBL" id="MHO04671.1"/>
    </source>
</evidence>
<dbReference type="InterPro" id="IPR051162">
    <property type="entry name" value="T4SS_component"/>
</dbReference>
<dbReference type="EMBL" id="RNRV01000013">
    <property type="protein sequence ID" value="MHO04671.1"/>
    <property type="molecule type" value="Genomic_DNA"/>
</dbReference>
<comment type="caution">
    <text evidence="3">The sequence shown here is derived from an EMBL/GenBank/DDBJ whole genome shotgun (WGS) entry which is preliminary data.</text>
</comment>
<keyword evidence="1" id="KW-0472">Membrane</keyword>
<name>A0A3L0X1C5_ECOLX</name>
<sequence>MAIRGVEKNNMMERQKIFRDVRPWHIQFAETLRSVEVTGLIYVTLIGLLFFMPASFELVLFLSIALYPLLKKTEVSIAFRKRMSLHEIDEGDLHPGTGKPQKSRGIAYIGNRKLDGSEIWAANDDLRTHMFIVGSTGAGKTEGLISLVVNPLCWGSGFSYADGKGDVSFWGKAYSLARDFGREDDVLVINYMTGGGDTTKKRVDKLSNTYNPYQLMNADSSIQLTTSLMDASGAGGDMWKGRAISFLTSVVTPLTELRDQGALLLHIGRIREYMPFLRYVELMNDSRISQRSQDIMKAFLSDVPGYNPSKTVDKQSSTFLEQFGYQQMQFTRIMSSLADTYGHIFATEQAEVNLKDVAINCRILLVLLPALEKSRPELGNLGKIIVAGMKNMMGTQLGGRIQGSKLELLDKRATNAPSPYLMIFDEFGYFMPEDTALMWAQARSLGFCLVAAGQDIQAFYRTSREETLAIFGSSNLKILGKLEDPTDTYDLFSKLAGEAYVTELDGYELNTNSAMGDYKTNQTAKINRVSRLDILDLKDQIEGEVHVFFKSDIIRARMFYAAPKLVDNFMPNHFIEVIPPEYDEVTALSLNPSEIMEALKLADTIYSTAQKDNLSSLIELKKTPWCDRYGKQKQGAEKGISLFLMLHNPEKYLQQSHESDDDSGSSAAAVVLNNTPQAEDGRETEPTPSHCEDAAQPSIDTLAAEDDAVELDVASMPLPEQERQAGKPDAITQAFVDGAAPLLSLLFDNQEAKNSAVEDLREAAVLAGYQASDADAVVEKYETTITPVKPDDDVIEQGPEQMESALAALESIF</sequence>
<dbReference type="InterPro" id="IPR032689">
    <property type="entry name" value="TraG-D_C"/>
</dbReference>
<dbReference type="AlphaFoldDB" id="A0A3L0X1C5"/>
<organism evidence="3">
    <name type="scientific">Escherichia coli</name>
    <dbReference type="NCBI Taxonomy" id="562"/>
    <lineage>
        <taxon>Bacteria</taxon>
        <taxon>Pseudomonadati</taxon>
        <taxon>Pseudomonadota</taxon>
        <taxon>Gammaproteobacteria</taxon>
        <taxon>Enterobacterales</taxon>
        <taxon>Enterobacteriaceae</taxon>
        <taxon>Escherichia</taxon>
    </lineage>
</organism>
<reference evidence="3" key="1">
    <citation type="submission" date="2018-10" db="EMBL/GenBank/DDBJ databases">
        <authorList>
            <consortium name="NARMS: The National Antimicrobial Resistance Monitoring System"/>
        </authorList>
    </citation>
    <scope>NUCLEOTIDE SEQUENCE [LARGE SCALE GENOMIC DNA]</scope>
    <source>
        <strain evidence="3">CVM N17EC0388</strain>
    </source>
</reference>
<dbReference type="SUPFAM" id="SSF52540">
    <property type="entry name" value="P-loop containing nucleoside triphosphate hydrolases"/>
    <property type="match status" value="1"/>
</dbReference>
<dbReference type="PANTHER" id="PTHR30121:SF6">
    <property type="entry name" value="SLR6007 PROTEIN"/>
    <property type="match status" value="1"/>
</dbReference>
<keyword evidence="1" id="KW-1133">Transmembrane helix</keyword>
<keyword evidence="1" id="KW-0812">Transmembrane</keyword>
<proteinExistence type="predicted"/>
<feature type="domain" description="TraD/TraG TraM recognition site" evidence="2">
    <location>
        <begin position="420"/>
        <end position="515"/>
    </location>
</feature>
<dbReference type="Pfam" id="PF12696">
    <property type="entry name" value="TraG-D_C"/>
    <property type="match status" value="1"/>
</dbReference>
<dbReference type="Gene3D" id="3.40.50.300">
    <property type="entry name" value="P-loop containing nucleotide triphosphate hydrolases"/>
    <property type="match status" value="2"/>
</dbReference>
<protein>
    <submittedName>
        <fullName evidence="3">IcmO-like type IV secretion system protein</fullName>
    </submittedName>
</protein>
<accession>A0A3L0X1C5</accession>